<proteinExistence type="predicted"/>
<comment type="caution">
    <text evidence="1">The sequence shown here is derived from an EMBL/GenBank/DDBJ whole genome shotgun (WGS) entry which is preliminary data.</text>
</comment>
<accession>A0A2A6ZYD3</accession>
<gene>
    <name evidence="1" type="ORF">CGS55_12085</name>
</gene>
<evidence type="ECO:0000313" key="1">
    <source>
        <dbReference type="EMBL" id="PDX71901.1"/>
    </source>
</evidence>
<protein>
    <submittedName>
        <fullName evidence="1">Sporulation protein</fullName>
    </submittedName>
</protein>
<evidence type="ECO:0000313" key="2">
    <source>
        <dbReference type="Proteomes" id="UP000219901"/>
    </source>
</evidence>
<dbReference type="InterPro" id="IPR022476">
    <property type="entry name" value="Spore_YabP/YqfC"/>
</dbReference>
<name>A0A2A6ZYD3_9FIRM</name>
<dbReference type="Proteomes" id="UP000219901">
    <property type="component" value="Unassembled WGS sequence"/>
</dbReference>
<organism evidence="1 2">
    <name type="scientific">Faecalibacterium prausnitzii</name>
    <dbReference type="NCBI Taxonomy" id="853"/>
    <lineage>
        <taxon>Bacteria</taxon>
        <taxon>Bacillati</taxon>
        <taxon>Bacillota</taxon>
        <taxon>Clostridia</taxon>
        <taxon>Eubacteriales</taxon>
        <taxon>Oscillospiraceae</taxon>
        <taxon>Faecalibacterium</taxon>
    </lineage>
</organism>
<sequence>MEAWAVQCTKRGTGGTTMARAHHDRRTPGDWLRGLFRQPPPGFYSRPAVYLSGDRMEIDHFCTVLFFDENRLCLRLAKGRFTVYGSGLRICTLTAARLTVQGQFLRTDFSDE</sequence>
<dbReference type="Pfam" id="PF07873">
    <property type="entry name" value="YabP"/>
    <property type="match status" value="1"/>
</dbReference>
<dbReference type="AlphaFoldDB" id="A0A2A6ZYD3"/>
<reference evidence="1 2" key="1">
    <citation type="journal article" date="2017" name="Front. Microbiol.">
        <title>New Insights into the Diversity of the Genus Faecalibacterium.</title>
        <authorList>
            <person name="Benevides L."/>
            <person name="Burman S."/>
            <person name="Martin R."/>
            <person name="Robert V."/>
            <person name="Thomas M."/>
            <person name="Miquel S."/>
            <person name="Chain F."/>
            <person name="Sokol H."/>
            <person name="Bermudez-Humaran L.G."/>
            <person name="Morrison M."/>
            <person name="Langella P."/>
            <person name="Azevedo V.A."/>
            <person name="Chatel J.M."/>
            <person name="Soares S."/>
        </authorList>
    </citation>
    <scope>NUCLEOTIDE SEQUENCE [LARGE SCALE GENOMIC DNA]</scope>
    <source>
        <strain evidence="1 2">CNCM I 4546</strain>
    </source>
</reference>
<dbReference type="EMBL" id="NMTV01000065">
    <property type="protein sequence ID" value="PDX71901.1"/>
    <property type="molecule type" value="Genomic_DNA"/>
</dbReference>